<dbReference type="EC" id="3.6.5.-" evidence="8"/>
<reference evidence="11 12" key="2">
    <citation type="journal article" date="2020" name="MBio">
        <title>Isolation and Molecular Analysis of a Novel Neorickettsia Species That Causes Potomac Horse Fever.</title>
        <authorList>
            <person name="Teymournejad O."/>
            <person name="Lin M."/>
            <person name="Bekebrede H."/>
            <person name="Kamr A."/>
            <person name="Toribio R.E."/>
            <person name="Arroyo L.G."/>
            <person name="Baird J.D."/>
            <person name="Rikihisa Y."/>
        </authorList>
    </citation>
    <scope>NUCLEOTIDE SEQUENCE [LARGE SCALE GENOMIC DNA]</scope>
    <source>
        <strain evidence="11 12">Fin17</strain>
    </source>
</reference>
<keyword evidence="3 8" id="KW-0479">Metal-binding</keyword>
<comment type="similarity">
    <text evidence="1 8">Belongs to the TRAFAC class OBG-HflX-like GTPase superfamily. OBG GTPase family.</text>
</comment>
<sequence>MKFIDEVKVFLKAGNGGDGCSSFRREKFVEFGGPDGGCGGNGGDVVFVTDENLNTLLDYRHRAHLKAKNGKPGRKSNKRGESGSNLVCKVPVGTQILTQDGVLLSDLEQPKQSFISAFGGKGGRGNATFKNSLNRAATEFTYGEPGEEKIVILNLKILADIGLVGLPNAGKSTFLSRCSNAKPKIADYPFSTLEPIVGIAEINNREIVIADIPGIIQGAHKNLGLGFKFLKHIERCKALIYLVDGTEKDIYSVYTLLLKELSLYSKNLETKEHFILLTKSDLLTKDEVQEKCKYIQERSGKLTLHTGTDQEIESPLEAAQKLVELHKSNNKSPSKYDPLKV</sequence>
<feature type="binding site" evidence="8">
    <location>
        <begin position="190"/>
        <end position="194"/>
    </location>
    <ligand>
        <name>GTP</name>
        <dbReference type="ChEBI" id="CHEBI:37565"/>
    </ligand>
</feature>
<name>A0A6P1GA44_9RICK</name>
<gene>
    <name evidence="11" type="primary">obgE</name>
    <name evidence="8" type="synonym">obg</name>
    <name evidence="11" type="ORF">GP480_01760</name>
</gene>
<accession>A0A6P1GA44</accession>
<dbReference type="PROSITE" id="PS51710">
    <property type="entry name" value="G_OBG"/>
    <property type="match status" value="1"/>
</dbReference>
<dbReference type="Gene3D" id="2.70.210.12">
    <property type="entry name" value="GTP1/OBG domain"/>
    <property type="match status" value="1"/>
</dbReference>
<dbReference type="SUPFAM" id="SSF52540">
    <property type="entry name" value="P-loop containing nucleoside triphosphate hydrolases"/>
    <property type="match status" value="1"/>
</dbReference>
<proteinExistence type="inferred from homology"/>
<dbReference type="Pfam" id="PF01018">
    <property type="entry name" value="GTP1_OBG"/>
    <property type="match status" value="1"/>
</dbReference>
<evidence type="ECO:0000259" key="10">
    <source>
        <dbReference type="PROSITE" id="PS51883"/>
    </source>
</evidence>
<dbReference type="PANTHER" id="PTHR11702">
    <property type="entry name" value="DEVELOPMENTALLY REGULATED GTP-BINDING PROTEIN-RELATED"/>
    <property type="match status" value="1"/>
</dbReference>
<evidence type="ECO:0000256" key="7">
    <source>
        <dbReference type="ARBA" id="ARBA00023134"/>
    </source>
</evidence>
<dbReference type="PROSITE" id="PS51883">
    <property type="entry name" value="OBG"/>
    <property type="match status" value="1"/>
</dbReference>
<feature type="binding site" evidence="8">
    <location>
        <position position="172"/>
    </location>
    <ligand>
        <name>Mg(2+)</name>
        <dbReference type="ChEBI" id="CHEBI:18420"/>
    </ligand>
</feature>
<dbReference type="GO" id="GO:0005737">
    <property type="term" value="C:cytoplasm"/>
    <property type="evidence" value="ECO:0007669"/>
    <property type="project" value="UniProtKB-SubCell"/>
</dbReference>
<feature type="binding site" evidence="8">
    <location>
        <begin position="165"/>
        <end position="172"/>
    </location>
    <ligand>
        <name>GTP</name>
        <dbReference type="ChEBI" id="CHEBI:37565"/>
    </ligand>
</feature>
<dbReference type="Proteomes" id="UP000464912">
    <property type="component" value="Chromosome"/>
</dbReference>
<evidence type="ECO:0000259" key="9">
    <source>
        <dbReference type="PROSITE" id="PS51710"/>
    </source>
</evidence>
<keyword evidence="7 8" id="KW-0342">GTP-binding</keyword>
<dbReference type="PIRSF" id="PIRSF002401">
    <property type="entry name" value="GTP_bd_Obg/CgtA"/>
    <property type="match status" value="1"/>
</dbReference>
<evidence type="ECO:0000256" key="6">
    <source>
        <dbReference type="ARBA" id="ARBA00022842"/>
    </source>
</evidence>
<dbReference type="Gene3D" id="3.40.50.300">
    <property type="entry name" value="P-loop containing nucleotide triphosphate hydrolases"/>
    <property type="match status" value="1"/>
</dbReference>
<comment type="function">
    <text evidence="8">An essential GTPase which binds GTP, GDP and possibly (p)ppGpp with moderate affinity, with high nucleotide exchange rates and a fairly low GTP hydrolysis rate. Plays a role in control of the cell cycle, stress response, ribosome biogenesis and in those bacteria that undergo differentiation, in morphogenesis control.</text>
</comment>
<keyword evidence="12" id="KW-1185">Reference proteome</keyword>
<evidence type="ECO:0000256" key="1">
    <source>
        <dbReference type="ARBA" id="ARBA00007699"/>
    </source>
</evidence>
<dbReference type="NCBIfam" id="NF008956">
    <property type="entry name" value="PRK12299.1"/>
    <property type="match status" value="1"/>
</dbReference>
<dbReference type="AlphaFoldDB" id="A0A6P1GA44"/>
<evidence type="ECO:0000313" key="11">
    <source>
        <dbReference type="EMBL" id="QHD65178.1"/>
    </source>
</evidence>
<dbReference type="GO" id="GO:0043022">
    <property type="term" value="F:ribosome binding"/>
    <property type="evidence" value="ECO:0007669"/>
    <property type="project" value="UniProtKB-ARBA"/>
</dbReference>
<dbReference type="FunFam" id="2.70.210.12:FF:000001">
    <property type="entry name" value="GTPase Obg"/>
    <property type="match status" value="1"/>
</dbReference>
<comment type="cofactor">
    <cofactor evidence="8">
        <name>Mg(2+)</name>
        <dbReference type="ChEBI" id="CHEBI:18420"/>
    </cofactor>
</comment>
<feature type="binding site" evidence="8">
    <location>
        <begin position="305"/>
        <end position="307"/>
    </location>
    <ligand>
        <name>GTP</name>
        <dbReference type="ChEBI" id="CHEBI:37565"/>
    </ligand>
</feature>
<keyword evidence="4 8" id="KW-0547">Nucleotide-binding</keyword>
<dbReference type="Pfam" id="PF01926">
    <property type="entry name" value="MMR_HSR1"/>
    <property type="match status" value="1"/>
</dbReference>
<feature type="domain" description="Obg" evidence="10">
    <location>
        <begin position="1"/>
        <end position="158"/>
    </location>
</feature>
<dbReference type="HAMAP" id="MF_01454">
    <property type="entry name" value="GTPase_Obg"/>
    <property type="match status" value="1"/>
</dbReference>
<dbReference type="EMBL" id="CP047224">
    <property type="protein sequence ID" value="QHD65178.1"/>
    <property type="molecule type" value="Genomic_DNA"/>
</dbReference>
<reference evidence="11 12" key="1">
    <citation type="journal article" date="2020" name="MBio">
        <title>Erratum for Teymournejad et al., 'Isolation and Molecular Analysis of a Novel Neorickettsia Species That Causes Potomac Horse Fever'.</title>
        <authorList>
            <person name="Teymournejad O."/>
            <person name="Lin M."/>
            <person name="Bekebrede H."/>
            <person name="Kamr A."/>
            <person name="Toribio R.E."/>
            <person name="Arroyo L.G."/>
            <person name="Baird J.D."/>
            <person name="Rikihisa Y."/>
        </authorList>
    </citation>
    <scope>NUCLEOTIDE SEQUENCE [LARGE SCALE GENOMIC DNA]</scope>
    <source>
        <strain evidence="11 12">Fin17</strain>
    </source>
</reference>
<evidence type="ECO:0000256" key="4">
    <source>
        <dbReference type="ARBA" id="ARBA00022741"/>
    </source>
</evidence>
<dbReference type="NCBIfam" id="TIGR02729">
    <property type="entry name" value="Obg_CgtA"/>
    <property type="match status" value="1"/>
</dbReference>
<comment type="subunit">
    <text evidence="8">Monomer.</text>
</comment>
<dbReference type="InterPro" id="IPR027417">
    <property type="entry name" value="P-loop_NTPase"/>
</dbReference>
<feature type="binding site" evidence="8">
    <location>
        <position position="192"/>
    </location>
    <ligand>
        <name>Mg(2+)</name>
        <dbReference type="ChEBI" id="CHEBI:18420"/>
    </ligand>
</feature>
<evidence type="ECO:0000256" key="3">
    <source>
        <dbReference type="ARBA" id="ARBA00022723"/>
    </source>
</evidence>
<dbReference type="KEGG" id="nef:GP480_01760"/>
<dbReference type="PRINTS" id="PR00326">
    <property type="entry name" value="GTP1OBG"/>
</dbReference>
<dbReference type="PANTHER" id="PTHR11702:SF31">
    <property type="entry name" value="MITOCHONDRIAL RIBOSOME-ASSOCIATED GTPASE 2"/>
    <property type="match status" value="1"/>
</dbReference>
<feature type="binding site" evidence="8">
    <location>
        <begin position="211"/>
        <end position="214"/>
    </location>
    <ligand>
        <name>GTP</name>
        <dbReference type="ChEBI" id="CHEBI:37565"/>
    </ligand>
</feature>
<dbReference type="InterPro" id="IPR045086">
    <property type="entry name" value="OBG_GTPase"/>
</dbReference>
<evidence type="ECO:0000256" key="2">
    <source>
        <dbReference type="ARBA" id="ARBA00022490"/>
    </source>
</evidence>
<feature type="binding site" evidence="8">
    <location>
        <begin position="278"/>
        <end position="281"/>
    </location>
    <ligand>
        <name>GTP</name>
        <dbReference type="ChEBI" id="CHEBI:37565"/>
    </ligand>
</feature>
<dbReference type="InterPro" id="IPR031167">
    <property type="entry name" value="G_OBG"/>
</dbReference>
<dbReference type="SUPFAM" id="SSF82051">
    <property type="entry name" value="Obg GTP-binding protein N-terminal domain"/>
    <property type="match status" value="1"/>
</dbReference>
<comment type="subcellular location">
    <subcellularLocation>
        <location evidence="8">Cytoplasm</location>
    </subcellularLocation>
</comment>
<organism evidence="11 12">
    <name type="scientific">Neorickettsia findlayensis</name>
    <dbReference type="NCBI Taxonomy" id="2686014"/>
    <lineage>
        <taxon>Bacteria</taxon>
        <taxon>Pseudomonadati</taxon>
        <taxon>Pseudomonadota</taxon>
        <taxon>Alphaproteobacteria</taxon>
        <taxon>Rickettsiales</taxon>
        <taxon>Anaplasmataceae</taxon>
        <taxon>Neorickettsia</taxon>
    </lineage>
</organism>
<protein>
    <recommendedName>
        <fullName evidence="8">GTPase Obg</fullName>
        <ecNumber evidence="8">3.6.5.-</ecNumber>
    </recommendedName>
    <alternativeName>
        <fullName evidence="8">GTP-binding protein Obg</fullName>
    </alternativeName>
</protein>
<keyword evidence="5 8" id="KW-0378">Hydrolase</keyword>
<evidence type="ECO:0000256" key="8">
    <source>
        <dbReference type="HAMAP-Rule" id="MF_01454"/>
    </source>
</evidence>
<dbReference type="GO" id="GO:0000287">
    <property type="term" value="F:magnesium ion binding"/>
    <property type="evidence" value="ECO:0007669"/>
    <property type="project" value="InterPro"/>
</dbReference>
<dbReference type="GO" id="GO:0005525">
    <property type="term" value="F:GTP binding"/>
    <property type="evidence" value="ECO:0007669"/>
    <property type="project" value="UniProtKB-UniRule"/>
</dbReference>
<dbReference type="CDD" id="cd01898">
    <property type="entry name" value="Obg"/>
    <property type="match status" value="1"/>
</dbReference>
<evidence type="ECO:0000313" key="12">
    <source>
        <dbReference type="Proteomes" id="UP000464912"/>
    </source>
</evidence>
<keyword evidence="6 8" id="KW-0460">Magnesium</keyword>
<dbReference type="InterPro" id="IPR036726">
    <property type="entry name" value="GTP1_OBG_dom_sf"/>
</dbReference>
<dbReference type="GO" id="GO:0003924">
    <property type="term" value="F:GTPase activity"/>
    <property type="evidence" value="ECO:0007669"/>
    <property type="project" value="UniProtKB-UniRule"/>
</dbReference>
<evidence type="ECO:0000256" key="5">
    <source>
        <dbReference type="ARBA" id="ARBA00022801"/>
    </source>
</evidence>
<feature type="domain" description="OBG-type G" evidence="9">
    <location>
        <begin position="159"/>
        <end position="341"/>
    </location>
</feature>
<keyword evidence="2 8" id="KW-0963">Cytoplasm</keyword>
<dbReference type="InterPro" id="IPR014100">
    <property type="entry name" value="GTP-bd_Obg/CgtA"/>
</dbReference>
<dbReference type="InterPro" id="IPR006169">
    <property type="entry name" value="GTP1_OBG_dom"/>
</dbReference>
<dbReference type="InterPro" id="IPR006073">
    <property type="entry name" value="GTP-bd"/>
</dbReference>
<dbReference type="GO" id="GO:0042254">
    <property type="term" value="P:ribosome biogenesis"/>
    <property type="evidence" value="ECO:0007669"/>
    <property type="project" value="UniProtKB-UniRule"/>
</dbReference>
<dbReference type="RefSeq" id="WP_160095331.1">
    <property type="nucleotide sequence ID" value="NZ_CP047224.1"/>
</dbReference>